<gene>
    <name evidence="11" type="ORF">BCR32DRAFT_202535</name>
</gene>
<keyword evidence="5 7" id="KW-0378">Hydrolase</keyword>
<evidence type="ECO:0000256" key="6">
    <source>
        <dbReference type="ARBA" id="ARBA00022807"/>
    </source>
</evidence>
<evidence type="ECO:0000256" key="2">
    <source>
        <dbReference type="ARBA" id="ARBA00009085"/>
    </source>
</evidence>
<reference evidence="11 12" key="2">
    <citation type="submission" date="2016-08" db="EMBL/GenBank/DDBJ databases">
        <title>Pervasive Adenine N6-methylation of Active Genes in Fungi.</title>
        <authorList>
            <consortium name="DOE Joint Genome Institute"/>
            <person name="Mondo S.J."/>
            <person name="Dannebaum R.O."/>
            <person name="Kuo R.C."/>
            <person name="Labutti K."/>
            <person name="Haridas S."/>
            <person name="Kuo A."/>
            <person name="Salamov A."/>
            <person name="Ahrendt S.R."/>
            <person name="Lipzen A."/>
            <person name="Sullivan W."/>
            <person name="Andreopoulos W.B."/>
            <person name="Clum A."/>
            <person name="Lindquist E."/>
            <person name="Daum C."/>
            <person name="Ramamoorthy G.K."/>
            <person name="Gryganskyi A."/>
            <person name="Culley D."/>
            <person name="Magnuson J.K."/>
            <person name="James T.Y."/>
            <person name="O'Malley M.A."/>
            <person name="Stajich J.E."/>
            <person name="Spatafora J.W."/>
            <person name="Visel A."/>
            <person name="Grigoriev I.V."/>
        </authorList>
    </citation>
    <scope>NUCLEOTIDE SEQUENCE [LARGE SCALE GENOMIC DNA]</scope>
    <source>
        <strain evidence="11 12">S4</strain>
    </source>
</reference>
<dbReference type="GO" id="GO:0006508">
    <property type="term" value="P:proteolysis"/>
    <property type="evidence" value="ECO:0007669"/>
    <property type="project" value="UniProtKB-KW"/>
</dbReference>
<dbReference type="EC" id="3.4.19.12" evidence="7"/>
<organism evidence="11 12">
    <name type="scientific">Anaeromyces robustus</name>
    <dbReference type="NCBI Taxonomy" id="1754192"/>
    <lineage>
        <taxon>Eukaryota</taxon>
        <taxon>Fungi</taxon>
        <taxon>Fungi incertae sedis</taxon>
        <taxon>Chytridiomycota</taxon>
        <taxon>Chytridiomycota incertae sedis</taxon>
        <taxon>Neocallimastigomycetes</taxon>
        <taxon>Neocallimastigales</taxon>
        <taxon>Neocallimastigaceae</taxon>
        <taxon>Anaeromyces</taxon>
    </lineage>
</organism>
<dbReference type="InterPro" id="IPR028889">
    <property type="entry name" value="USP"/>
</dbReference>
<dbReference type="Pfam" id="PF00443">
    <property type="entry name" value="UCH"/>
    <property type="match status" value="1"/>
</dbReference>
<evidence type="ECO:0000256" key="3">
    <source>
        <dbReference type="ARBA" id="ARBA00022670"/>
    </source>
</evidence>
<dbReference type="InterPro" id="IPR050164">
    <property type="entry name" value="Peptidase_C19"/>
</dbReference>
<keyword evidence="9" id="KW-0812">Transmembrane</keyword>
<comment type="caution">
    <text evidence="11">The sequence shown here is derived from an EMBL/GenBank/DDBJ whole genome shotgun (WGS) entry which is preliminary data.</text>
</comment>
<keyword evidence="9" id="KW-1133">Transmembrane helix</keyword>
<comment type="similarity">
    <text evidence="2 7">Belongs to the peptidase C19 family.</text>
</comment>
<dbReference type="EMBL" id="MCFG01000090">
    <property type="protein sequence ID" value="ORX82650.1"/>
    <property type="molecule type" value="Genomic_DNA"/>
</dbReference>
<keyword evidence="4 7" id="KW-0833">Ubl conjugation pathway</keyword>
<evidence type="ECO:0000313" key="11">
    <source>
        <dbReference type="EMBL" id="ORX82650.1"/>
    </source>
</evidence>
<dbReference type="PANTHER" id="PTHR24006">
    <property type="entry name" value="UBIQUITIN CARBOXYL-TERMINAL HYDROLASE"/>
    <property type="match status" value="1"/>
</dbReference>
<reference evidence="11 12" key="1">
    <citation type="submission" date="2016-08" db="EMBL/GenBank/DDBJ databases">
        <title>A Parts List for Fungal Cellulosomes Revealed by Comparative Genomics.</title>
        <authorList>
            <consortium name="DOE Joint Genome Institute"/>
            <person name="Haitjema C.H."/>
            <person name="Gilmore S.P."/>
            <person name="Henske J.K."/>
            <person name="Solomon K.V."/>
            <person name="De Groot R."/>
            <person name="Kuo A."/>
            <person name="Mondo S.J."/>
            <person name="Salamov A.A."/>
            <person name="Labutti K."/>
            <person name="Zhao Z."/>
            <person name="Chiniquy J."/>
            <person name="Barry K."/>
            <person name="Brewer H.M."/>
            <person name="Purvine S.O."/>
            <person name="Wright A.T."/>
            <person name="Boxma B."/>
            <person name="Van Alen T."/>
            <person name="Hackstein J.H."/>
            <person name="Baker S.E."/>
            <person name="Grigoriev I.V."/>
            <person name="O'Malley M.A."/>
        </authorList>
    </citation>
    <scope>NUCLEOTIDE SEQUENCE [LARGE SCALE GENOMIC DNA]</scope>
    <source>
        <strain evidence="11 12">S4</strain>
    </source>
</reference>
<accession>A0A1Y1XA97</accession>
<evidence type="ECO:0000256" key="7">
    <source>
        <dbReference type="RuleBase" id="RU366025"/>
    </source>
</evidence>
<comment type="catalytic activity">
    <reaction evidence="1 7">
        <text>Thiol-dependent hydrolysis of ester, thioester, amide, peptide and isopeptide bonds formed by the C-terminal Gly of ubiquitin (a 76-residue protein attached to proteins as an intracellular targeting signal).</text>
        <dbReference type="EC" id="3.4.19.12"/>
    </reaction>
</comment>
<dbReference type="InterPro" id="IPR018200">
    <property type="entry name" value="USP_CS"/>
</dbReference>
<dbReference type="OrthoDB" id="420187at2759"/>
<dbReference type="Proteomes" id="UP000193944">
    <property type="component" value="Unassembled WGS sequence"/>
</dbReference>
<dbReference type="AlphaFoldDB" id="A0A1Y1XA97"/>
<dbReference type="PANTHER" id="PTHR24006:SF758">
    <property type="entry name" value="UBIQUITIN CARBOXYL-TERMINAL HYDROLASE 36"/>
    <property type="match status" value="1"/>
</dbReference>
<dbReference type="PROSITE" id="PS00973">
    <property type="entry name" value="USP_2"/>
    <property type="match status" value="1"/>
</dbReference>
<protein>
    <recommendedName>
        <fullName evidence="7">Ubiquitin carboxyl-terminal hydrolase</fullName>
        <ecNumber evidence="7">3.4.19.12</ecNumber>
    </recommendedName>
</protein>
<evidence type="ECO:0000256" key="5">
    <source>
        <dbReference type="ARBA" id="ARBA00022801"/>
    </source>
</evidence>
<dbReference type="STRING" id="1754192.A0A1Y1XA97"/>
<dbReference type="InterPro" id="IPR001394">
    <property type="entry name" value="Peptidase_C19_UCH"/>
</dbReference>
<feature type="domain" description="USP" evidence="10">
    <location>
        <begin position="117"/>
        <end position="422"/>
    </location>
</feature>
<name>A0A1Y1XA97_9FUNG</name>
<dbReference type="PROSITE" id="PS00972">
    <property type="entry name" value="USP_1"/>
    <property type="match status" value="1"/>
</dbReference>
<dbReference type="SUPFAM" id="SSF54001">
    <property type="entry name" value="Cysteine proteinases"/>
    <property type="match status" value="1"/>
</dbReference>
<keyword evidence="12" id="KW-1185">Reference proteome</keyword>
<dbReference type="InterPro" id="IPR038765">
    <property type="entry name" value="Papain-like_cys_pep_sf"/>
</dbReference>
<dbReference type="GO" id="GO:0016579">
    <property type="term" value="P:protein deubiquitination"/>
    <property type="evidence" value="ECO:0007669"/>
    <property type="project" value="InterPro"/>
</dbReference>
<evidence type="ECO:0000256" key="1">
    <source>
        <dbReference type="ARBA" id="ARBA00000707"/>
    </source>
</evidence>
<dbReference type="GO" id="GO:0004843">
    <property type="term" value="F:cysteine-type deubiquitinase activity"/>
    <property type="evidence" value="ECO:0007669"/>
    <property type="project" value="UniProtKB-UniRule"/>
</dbReference>
<dbReference type="CDD" id="cd02661">
    <property type="entry name" value="Peptidase_C19E"/>
    <property type="match status" value="1"/>
</dbReference>
<dbReference type="Gene3D" id="3.90.70.10">
    <property type="entry name" value="Cysteine proteinases"/>
    <property type="match status" value="1"/>
</dbReference>
<keyword evidence="6 7" id="KW-0788">Thiol protease</keyword>
<dbReference type="GO" id="GO:0005634">
    <property type="term" value="C:nucleus"/>
    <property type="evidence" value="ECO:0007669"/>
    <property type="project" value="TreeGrafter"/>
</dbReference>
<keyword evidence="9" id="KW-0472">Membrane</keyword>
<evidence type="ECO:0000256" key="8">
    <source>
        <dbReference type="SAM" id="MobiDB-lite"/>
    </source>
</evidence>
<evidence type="ECO:0000259" key="10">
    <source>
        <dbReference type="PROSITE" id="PS50235"/>
    </source>
</evidence>
<feature type="compositionally biased region" description="Low complexity" evidence="8">
    <location>
        <begin position="74"/>
        <end position="83"/>
    </location>
</feature>
<feature type="region of interest" description="Disordered" evidence="8">
    <location>
        <begin position="60"/>
        <end position="90"/>
    </location>
</feature>
<feature type="transmembrane region" description="Helical" evidence="9">
    <location>
        <begin position="433"/>
        <end position="452"/>
    </location>
</feature>
<dbReference type="GO" id="GO:0005829">
    <property type="term" value="C:cytosol"/>
    <property type="evidence" value="ECO:0007669"/>
    <property type="project" value="TreeGrafter"/>
</dbReference>
<keyword evidence="3 7" id="KW-0645">Protease</keyword>
<dbReference type="FunFam" id="3.90.70.10:FF:000119">
    <property type="entry name" value="Ubiquitin specific peptidase 36"/>
    <property type="match status" value="1"/>
</dbReference>
<dbReference type="PROSITE" id="PS50235">
    <property type="entry name" value="USP_3"/>
    <property type="match status" value="1"/>
</dbReference>
<evidence type="ECO:0000313" key="12">
    <source>
        <dbReference type="Proteomes" id="UP000193944"/>
    </source>
</evidence>
<evidence type="ECO:0000256" key="4">
    <source>
        <dbReference type="ARBA" id="ARBA00022786"/>
    </source>
</evidence>
<sequence>MKTAPATANNTFNKSKVDAALSKNGNNLFILKQRRVHFKLSTRPDKQQELLKKKYSPINNPDVIGLKGDKQKNSNKTQNNSENTTEDLENEFQKPTSILYKKDKLKLHWNKISSIGSGLRNLGNTCFLNSVLQCLTYTPPLTNILLSSEHGRKCKNQQFCMMCELEKHVSMALGSGKDSVVPRSIASRIKNIAKHMRIGRQEDAHEFLRFVIEGLQNSVLRGYEKLDNRIKETNMIYQIFGGYLQSQVKCLECKYNSNTFDPCLDLSLDIKGCDSVKRALELFIKPEILSKGNKYKCSRCKKLTNAQKQITIYQAPMVLTIQLKRFDFARSFYGGGKIGKVVNFDEVLNLGPYMSKSHREIPIYRLYAVLVHYGGSCNSGHYYCFVKNSNGIWYEMNDSSVSQVSLKTVLKQPAYLLFYVRDPSSINKMPTKINVNIFITLIFFFFFYQYIFKSFL</sequence>
<evidence type="ECO:0000256" key="9">
    <source>
        <dbReference type="SAM" id="Phobius"/>
    </source>
</evidence>
<proteinExistence type="inferred from homology"/>